<organism evidence="1 2">
    <name type="scientific">Desulfotomaculum copahuensis</name>
    <dbReference type="NCBI Taxonomy" id="1838280"/>
    <lineage>
        <taxon>Bacteria</taxon>
        <taxon>Bacillati</taxon>
        <taxon>Bacillota</taxon>
        <taxon>Clostridia</taxon>
        <taxon>Eubacteriales</taxon>
        <taxon>Desulfotomaculaceae</taxon>
        <taxon>Desulfotomaculum</taxon>
    </lineage>
</organism>
<dbReference type="Proteomes" id="UP000078532">
    <property type="component" value="Unassembled WGS sequence"/>
</dbReference>
<proteinExistence type="predicted"/>
<protein>
    <submittedName>
        <fullName evidence="1">Uncharacterized protein</fullName>
    </submittedName>
</protein>
<accession>A0A1B7LFV4</accession>
<dbReference type="AlphaFoldDB" id="A0A1B7LFV4"/>
<sequence length="301" mass="34399">MNAEWAFYVSKAADLSLIQEPFAPAAHPALRQWERQVKNELAERCARLPLTRLYFGQEFCARLMPDAQEVKQARSIAQERGLGFTLVTPYVNDEQLGAVKELLDLLADDEVVVNDYGVLALLQDYPRLKPVAGRMLEKMIRDPRFAGEEYESFFTPGARDLLRSSNITAGGYRRLLSRFRVERVEFDPVPQGFDTEVGNSGFALSLYVPFGYVSTGRVCVMAALGRDEGEKFKIHLACSRQCRRYYQLMRRFYAPSLRRGNGARIELLRRGKTVFYLNHLSGRDNYGSFFQRLVYQPVVPA</sequence>
<comment type="caution">
    <text evidence="1">The sequence shown here is derived from an EMBL/GenBank/DDBJ whole genome shotgun (WGS) entry which is preliminary data.</text>
</comment>
<keyword evidence="2" id="KW-1185">Reference proteome</keyword>
<dbReference type="EMBL" id="LYVF01000106">
    <property type="protein sequence ID" value="OAT83607.1"/>
    <property type="molecule type" value="Genomic_DNA"/>
</dbReference>
<evidence type="ECO:0000313" key="2">
    <source>
        <dbReference type="Proteomes" id="UP000078532"/>
    </source>
</evidence>
<name>A0A1B7LFV4_9FIRM</name>
<dbReference type="OrthoDB" id="3176754at2"/>
<dbReference type="STRING" id="1838280.A6M21_07950"/>
<evidence type="ECO:0000313" key="1">
    <source>
        <dbReference type="EMBL" id="OAT83607.1"/>
    </source>
</evidence>
<dbReference type="RefSeq" id="WP_066667459.1">
    <property type="nucleotide sequence ID" value="NZ_LYVF01000106.1"/>
</dbReference>
<reference evidence="1 2" key="1">
    <citation type="submission" date="2016-04" db="EMBL/GenBank/DDBJ databases">
        <authorList>
            <person name="Evans L.H."/>
            <person name="Alamgir A."/>
            <person name="Owens N."/>
            <person name="Weber N.D."/>
            <person name="Virtaneva K."/>
            <person name="Barbian K."/>
            <person name="Babar A."/>
            <person name="Rosenke K."/>
        </authorList>
    </citation>
    <scope>NUCLEOTIDE SEQUENCE [LARGE SCALE GENOMIC DNA]</scope>
    <source>
        <strain evidence="1 2">LMa1</strain>
    </source>
</reference>
<gene>
    <name evidence="1" type="ORF">A6M21_07950</name>
</gene>